<evidence type="ECO:0000313" key="13">
    <source>
        <dbReference type="Proteomes" id="UP000308549"/>
    </source>
</evidence>
<dbReference type="FunFam" id="3.20.20.140:FF:000017">
    <property type="entry name" value="Adenosine deaminase 2"/>
    <property type="match status" value="1"/>
</dbReference>
<evidence type="ECO:0000256" key="7">
    <source>
        <dbReference type="ARBA" id="ARBA00022729"/>
    </source>
</evidence>
<evidence type="ECO:0000256" key="3">
    <source>
        <dbReference type="ARBA" id="ARBA00006083"/>
    </source>
</evidence>
<reference evidence="12 13" key="1">
    <citation type="submission" date="2017-03" db="EMBL/GenBank/DDBJ databases">
        <title>Genomes of endolithic fungi from Antarctica.</title>
        <authorList>
            <person name="Coleine C."/>
            <person name="Masonjones S."/>
            <person name="Stajich J.E."/>
        </authorList>
    </citation>
    <scope>NUCLEOTIDE SEQUENCE [LARGE SCALE GENOMIC DNA]</scope>
    <source>
        <strain evidence="12 13">CCFEE 6315</strain>
    </source>
</reference>
<feature type="region of interest" description="Disordered" evidence="10">
    <location>
        <begin position="987"/>
        <end position="1009"/>
    </location>
</feature>
<evidence type="ECO:0000256" key="8">
    <source>
        <dbReference type="ARBA" id="ARBA00022801"/>
    </source>
</evidence>
<dbReference type="AlphaFoldDB" id="A0A4V5N4P2"/>
<feature type="compositionally biased region" description="Basic and acidic residues" evidence="10">
    <location>
        <begin position="839"/>
        <end position="848"/>
    </location>
</feature>
<dbReference type="Gene3D" id="3.20.20.140">
    <property type="entry name" value="Metal-dependent hydrolases"/>
    <property type="match status" value="1"/>
</dbReference>
<protein>
    <recommendedName>
        <fullName evidence="4">adenosine deaminase</fullName>
        <ecNumber evidence="4">3.5.4.4</ecNumber>
    </recommendedName>
</protein>
<dbReference type="Pfam" id="PF00962">
    <property type="entry name" value="A_deaminase"/>
    <property type="match status" value="1"/>
</dbReference>
<sequence>MYGARSGDVETSQGHLSRNIETSEDSAAYRLLRQNLLKAERDQAWDASARSIASEIEKKAASIVFKLRENERLDTELFGNVPGEAVPGPELGDMGGRFLINKPRIERSRLLQIALQLPKGCHLHIHFNTELPPDIFFPHARRLEDTMFVRTTRPLVTKEDFAKSEIVFNVFPTGTATADIFSAEYNADPKAPKAKLWMRWRDFRQSFPSDVERGERPEGLDAAEEWAKEKMVLTADRVYSSQQTSNGIWACFNQGTRAFKGLVNYESVYRWYTGQAIDSMIRDKVMYAELRPMLMDKTIPSDDGLRQLDHKDQMNIICEEIWKKHKDLESRGKQDKFPFGLKIIYCTPRSIPKSRMQTELADCLKLKQQFPNLVCGFDLVGAEDRPNHVGFYADLLVGFQKTCKELGINIPFMFHAGETLLDAGGSSNPDNSNLYDSLLLDCKRIGHGYALLKHPVLVEKYKKQNICLELCPISNELLHLCGNIRQHPFPQLLAAGLHCTLNADNPSLFRGATDDSMSLSFEFYQVMVGDTRMSVHGWRQLAEWSIEHSCLRDDEKEQAFQIFGRDWDIFCRWVVETYGEYASGLPDLPHERMGLCQLFLNNMKIFGPTLTLVCTSLIVAHLAAARFSLSPVSLPHVQSTACPRAGVGEDELLERVTGYQTLKRKLQRDLKESWSLAEDTSLVVISSPSGNGDFTPQPAMCRRPPCSIAKSSVTIETPTTTPSYSHMVFTYEPTPVTTSVAVTTSSTQHPTSASSPAATTSSTAVPVVDDNRKTSDPGLSNGAVAGIVCAAAAGTALTAAVLCRTKHKWLALLHIKRNGKPSTKNDDEEDSPHISDPCTESKKPSDRRSPKKVAFKDFANAGPRMSVASPKANERFEMHGLGIDIRSPRRSALKNSAPEPASAIDAGTGSKDLRWPFLQSGNRDGAANSDLLLPSSPSLSCLQAPQPPSSPTTDASLPSYGGIAPASPVTPTPGYRCTAYTPSMYGKGGEAPSSLVPRRVSAPPPSLPQEYSAITLPSMANIYRGLGMRDDPLWAYLGPEDLVNRGQRDGEV</sequence>
<evidence type="ECO:0000256" key="4">
    <source>
        <dbReference type="ARBA" id="ARBA00012784"/>
    </source>
</evidence>
<comment type="cofactor">
    <cofactor evidence="1">
        <name>Zn(2+)</name>
        <dbReference type="ChEBI" id="CHEBI:29105"/>
    </cofactor>
</comment>
<comment type="subcellular location">
    <subcellularLocation>
        <location evidence="2">Secreted</location>
    </subcellularLocation>
</comment>
<organism evidence="12 13">
    <name type="scientific">Salinomyces thailandicus</name>
    <dbReference type="NCBI Taxonomy" id="706561"/>
    <lineage>
        <taxon>Eukaryota</taxon>
        <taxon>Fungi</taxon>
        <taxon>Dikarya</taxon>
        <taxon>Ascomycota</taxon>
        <taxon>Pezizomycotina</taxon>
        <taxon>Dothideomycetes</taxon>
        <taxon>Dothideomycetidae</taxon>
        <taxon>Mycosphaerellales</taxon>
        <taxon>Teratosphaeriaceae</taxon>
        <taxon>Salinomyces</taxon>
    </lineage>
</organism>
<dbReference type="GO" id="GO:0046103">
    <property type="term" value="P:inosine biosynthetic process"/>
    <property type="evidence" value="ECO:0007669"/>
    <property type="project" value="TreeGrafter"/>
</dbReference>
<evidence type="ECO:0000256" key="9">
    <source>
        <dbReference type="ARBA" id="ARBA00047764"/>
    </source>
</evidence>
<feature type="compositionally biased region" description="Polar residues" evidence="10">
    <location>
        <begin position="9"/>
        <end position="20"/>
    </location>
</feature>
<accession>A0A4V5N4P2</accession>
<dbReference type="GO" id="GO:0004000">
    <property type="term" value="F:adenosine deaminase activity"/>
    <property type="evidence" value="ECO:0007669"/>
    <property type="project" value="TreeGrafter"/>
</dbReference>
<dbReference type="Proteomes" id="UP000308549">
    <property type="component" value="Unassembled WGS sequence"/>
</dbReference>
<feature type="domain" description="Adenosine deaminase" evidence="11">
    <location>
        <begin position="275"/>
        <end position="558"/>
    </location>
</feature>
<name>A0A4V5N4P2_9PEZI</name>
<gene>
    <name evidence="12" type="ORF">B0A50_05356</name>
</gene>
<dbReference type="InterPro" id="IPR032466">
    <property type="entry name" value="Metal_Hydrolase"/>
</dbReference>
<keyword evidence="6" id="KW-0479">Metal-binding</keyword>
<dbReference type="EC" id="3.5.4.4" evidence="4"/>
<dbReference type="InterPro" id="IPR006330">
    <property type="entry name" value="Ado/ade_deaminase"/>
</dbReference>
<evidence type="ECO:0000256" key="6">
    <source>
        <dbReference type="ARBA" id="ARBA00022723"/>
    </source>
</evidence>
<keyword evidence="5" id="KW-0964">Secreted</keyword>
<dbReference type="GO" id="GO:0046872">
    <property type="term" value="F:metal ion binding"/>
    <property type="evidence" value="ECO:0007669"/>
    <property type="project" value="UniProtKB-KW"/>
</dbReference>
<feature type="region of interest" description="Disordered" evidence="10">
    <location>
        <begin position="937"/>
        <end position="974"/>
    </location>
</feature>
<keyword evidence="13" id="KW-1185">Reference proteome</keyword>
<evidence type="ECO:0000256" key="1">
    <source>
        <dbReference type="ARBA" id="ARBA00001947"/>
    </source>
</evidence>
<feature type="region of interest" description="Disordered" evidence="10">
    <location>
        <begin position="1"/>
        <end position="20"/>
    </location>
</feature>
<comment type="similarity">
    <text evidence="3">Belongs to the metallo-dependent hydrolases superfamily. Adenosine and AMP deaminases family. ADGF subfamily.</text>
</comment>
<keyword evidence="8" id="KW-0378">Hydrolase</keyword>
<dbReference type="PANTHER" id="PTHR11409:SF37">
    <property type="entry name" value="ADENOSINE DEAMINASE DOMAIN-CONTAINING PROTEIN"/>
    <property type="match status" value="1"/>
</dbReference>
<feature type="region of interest" description="Disordered" evidence="10">
    <location>
        <begin position="887"/>
        <end position="921"/>
    </location>
</feature>
<keyword evidence="7" id="KW-0732">Signal</keyword>
<dbReference type="GO" id="GO:0005576">
    <property type="term" value="C:extracellular region"/>
    <property type="evidence" value="ECO:0007669"/>
    <property type="project" value="UniProtKB-SubCell"/>
</dbReference>
<comment type="caution">
    <text evidence="12">The sequence shown here is derived from an EMBL/GenBank/DDBJ whole genome shotgun (WGS) entry which is preliminary data.</text>
</comment>
<comment type="catalytic activity">
    <reaction evidence="9">
        <text>adenosine + H2O + H(+) = inosine + NH4(+)</text>
        <dbReference type="Rhea" id="RHEA:24408"/>
        <dbReference type="ChEBI" id="CHEBI:15377"/>
        <dbReference type="ChEBI" id="CHEBI:15378"/>
        <dbReference type="ChEBI" id="CHEBI:16335"/>
        <dbReference type="ChEBI" id="CHEBI:17596"/>
        <dbReference type="ChEBI" id="CHEBI:28938"/>
        <dbReference type="EC" id="3.5.4.4"/>
    </reaction>
</comment>
<dbReference type="OrthoDB" id="7202371at2759"/>
<dbReference type="PANTHER" id="PTHR11409">
    <property type="entry name" value="ADENOSINE DEAMINASE"/>
    <property type="match status" value="1"/>
</dbReference>
<dbReference type="GO" id="GO:0006154">
    <property type="term" value="P:adenosine catabolic process"/>
    <property type="evidence" value="ECO:0007669"/>
    <property type="project" value="TreeGrafter"/>
</dbReference>
<evidence type="ECO:0000256" key="2">
    <source>
        <dbReference type="ARBA" id="ARBA00004613"/>
    </source>
</evidence>
<dbReference type="InterPro" id="IPR001365">
    <property type="entry name" value="A_deaminase_dom"/>
</dbReference>
<dbReference type="SUPFAM" id="SSF51556">
    <property type="entry name" value="Metallo-dependent hydrolases"/>
    <property type="match status" value="1"/>
</dbReference>
<feature type="region of interest" description="Disordered" evidence="10">
    <location>
        <begin position="740"/>
        <end position="779"/>
    </location>
</feature>
<evidence type="ECO:0000259" key="11">
    <source>
        <dbReference type="Pfam" id="PF00962"/>
    </source>
</evidence>
<proteinExistence type="inferred from homology"/>
<evidence type="ECO:0000313" key="12">
    <source>
        <dbReference type="EMBL" id="TKA26519.1"/>
    </source>
</evidence>
<dbReference type="EMBL" id="NAJL01000028">
    <property type="protein sequence ID" value="TKA26519.1"/>
    <property type="molecule type" value="Genomic_DNA"/>
</dbReference>
<evidence type="ECO:0000256" key="10">
    <source>
        <dbReference type="SAM" id="MobiDB-lite"/>
    </source>
</evidence>
<evidence type="ECO:0000256" key="5">
    <source>
        <dbReference type="ARBA" id="ARBA00022525"/>
    </source>
</evidence>
<feature type="compositionally biased region" description="Low complexity" evidence="10">
    <location>
        <begin position="740"/>
        <end position="768"/>
    </location>
</feature>
<feature type="region of interest" description="Disordered" evidence="10">
    <location>
        <begin position="818"/>
        <end position="851"/>
    </location>
</feature>